<accession>A0A8H3VRP1</accession>
<dbReference type="EMBL" id="WNWR01000062">
    <property type="protein sequence ID" value="KAE9992332.1"/>
    <property type="molecule type" value="Genomic_DNA"/>
</dbReference>
<feature type="compositionally biased region" description="Polar residues" evidence="1">
    <location>
        <begin position="339"/>
        <end position="360"/>
    </location>
</feature>
<evidence type="ECO:0000256" key="1">
    <source>
        <dbReference type="SAM" id="MobiDB-lite"/>
    </source>
</evidence>
<keyword evidence="3" id="KW-1185">Reference proteome</keyword>
<sequence length="546" mass="61504">MSAPAVNSSSHDGPGGFLVKSRAETKPRREIIHAWPCYPTPPAAATLQQVVDANGNVVRGNLFHGSPVLYKLELWILRGANMLRDVVTRIVDADTPNAQDTRTTHANKMTRRHQNYRDQNKLGLFPGFHNTGLKTGGFAALMSRLTNDQIMLASPWEVDLTRMVMINPKNGDVEPLFRPQEVPQRVRQGLDTARLLSASQRAKLGWTNIPNPPTLAAWLSQNPQFLGYNPQDEFYTNPWYVDRRAGAFVLDSDDDEEEDNEEEDDEEEADGNDFFDNDPEVEEEHNGEKDDEDFPDSDIEADVQPLPARDLAGASIVNTAAATPLLEAKENSELVAAPVNNTRSPRSHDSNPTMSSTQPTEEGHDEQAQATAPVSDRLTRLFGEGVIPPPGRYRYPVTLDEDRVMYSPVIIMVAERDDLPPWFVYKNRGRQGERGPGLEHIAFLEQHPELRTKPQLLEAIVAEFVLFATDRERYRNSYNSFAAGTMSRRNFEQTVIHQLAVMHNKFCMAMHEQLMRMHGGEAWQFVQKQGYNNEFWDGGASLATRQ</sequence>
<feature type="compositionally biased region" description="Acidic residues" evidence="1">
    <location>
        <begin position="251"/>
        <end position="300"/>
    </location>
</feature>
<evidence type="ECO:0000313" key="3">
    <source>
        <dbReference type="Proteomes" id="UP000490939"/>
    </source>
</evidence>
<protein>
    <submittedName>
        <fullName evidence="2">Uncharacterized protein</fullName>
    </submittedName>
</protein>
<feature type="region of interest" description="Disordered" evidence="1">
    <location>
        <begin position="332"/>
        <end position="376"/>
    </location>
</feature>
<dbReference type="Proteomes" id="UP000490939">
    <property type="component" value="Unassembled WGS sequence"/>
</dbReference>
<gene>
    <name evidence="2" type="ORF">EG327_009406</name>
</gene>
<proteinExistence type="predicted"/>
<comment type="caution">
    <text evidence="2">The sequence shown here is derived from an EMBL/GenBank/DDBJ whole genome shotgun (WGS) entry which is preliminary data.</text>
</comment>
<evidence type="ECO:0000313" key="2">
    <source>
        <dbReference type="EMBL" id="KAE9992332.1"/>
    </source>
</evidence>
<dbReference type="AlphaFoldDB" id="A0A8H3VRP1"/>
<organism evidence="2 3">
    <name type="scientific">Venturia inaequalis</name>
    <name type="common">Apple scab fungus</name>
    <dbReference type="NCBI Taxonomy" id="5025"/>
    <lineage>
        <taxon>Eukaryota</taxon>
        <taxon>Fungi</taxon>
        <taxon>Dikarya</taxon>
        <taxon>Ascomycota</taxon>
        <taxon>Pezizomycotina</taxon>
        <taxon>Dothideomycetes</taxon>
        <taxon>Pleosporomycetidae</taxon>
        <taxon>Venturiales</taxon>
        <taxon>Venturiaceae</taxon>
        <taxon>Venturia</taxon>
    </lineage>
</organism>
<name>A0A8H3VRP1_VENIN</name>
<reference evidence="2 3" key="1">
    <citation type="submission" date="2019-07" db="EMBL/GenBank/DDBJ databases">
        <title>Venturia inaequalis Genome Resource.</title>
        <authorList>
            <person name="Lichtner F.J."/>
        </authorList>
    </citation>
    <scope>NUCLEOTIDE SEQUENCE [LARGE SCALE GENOMIC DNA]</scope>
    <source>
        <strain evidence="2 3">DMI_063113</strain>
    </source>
</reference>
<feature type="region of interest" description="Disordered" evidence="1">
    <location>
        <begin position="249"/>
        <end position="300"/>
    </location>
</feature>